<reference evidence="1 2" key="1">
    <citation type="submission" date="2020-08" db="EMBL/GenBank/DDBJ databases">
        <title>Genomic Encyclopedia of Type Strains, Phase IV (KMG-IV): sequencing the most valuable type-strain genomes for metagenomic binning, comparative biology and taxonomic classification.</title>
        <authorList>
            <person name="Goeker M."/>
        </authorList>
    </citation>
    <scope>NUCLEOTIDE SEQUENCE [LARGE SCALE GENOMIC DNA]</scope>
    <source>
        <strain evidence="1 2">DSM 21458</strain>
    </source>
</reference>
<dbReference type="Pfam" id="PF06999">
    <property type="entry name" value="Suc_Fer-like"/>
    <property type="match status" value="1"/>
</dbReference>
<sequence>MSTVFPDLHEPCPGGSLCSQVSLQSDEDPAGSAFSFEHYLLVEIPTPWDSDLLASRHVPPGFAEFVRDIQRTKLSFRPLGLVPDQDTPEGFVRLLYFRRPDGPFAHLEKYDYLVAPQEVTPLSRALLHGEDLSLWAARRVTDTPERELLVCTHGSVDVCCAKFGYPLYREMRDTWVPRLEGRLRVWRTSHFGGHRFAPTVIDLPYGRVWAHLTPAALPYLLRREGHPKALHRHQRGWAGTTGLGQIAERAALEAEGWAWLDYAREVIFEEIVGGDAADRHNPVSAANPPERARVRIEFTTPAGEAGAYVVELVFDRYDRTLHKSGATEYARANRYRVLALQRLNAEALLQEAL</sequence>
<comment type="caution">
    <text evidence="1">The sequence shown here is derived from an EMBL/GenBank/DDBJ whole genome shotgun (WGS) entry which is preliminary data.</text>
</comment>
<dbReference type="InterPro" id="IPR009737">
    <property type="entry name" value="Aim32/Apd1-like"/>
</dbReference>
<proteinExistence type="predicted"/>
<dbReference type="PANTHER" id="PTHR31902:SF22">
    <property type="entry name" value="SLL1203 PROTEIN"/>
    <property type="match status" value="1"/>
</dbReference>
<evidence type="ECO:0008006" key="3">
    <source>
        <dbReference type="Google" id="ProtNLM"/>
    </source>
</evidence>
<dbReference type="PIRSF" id="PIRSF035042">
    <property type="entry name" value="UCP035042_thirdx"/>
    <property type="match status" value="1"/>
</dbReference>
<evidence type="ECO:0000313" key="2">
    <source>
        <dbReference type="Proteomes" id="UP000569951"/>
    </source>
</evidence>
<organism evidence="1 2">
    <name type="scientific">Deinobacterium chartae</name>
    <dbReference type="NCBI Taxonomy" id="521158"/>
    <lineage>
        <taxon>Bacteria</taxon>
        <taxon>Thermotogati</taxon>
        <taxon>Deinococcota</taxon>
        <taxon>Deinococci</taxon>
        <taxon>Deinococcales</taxon>
        <taxon>Deinococcaceae</taxon>
        <taxon>Deinobacterium</taxon>
    </lineage>
</organism>
<evidence type="ECO:0000313" key="1">
    <source>
        <dbReference type="EMBL" id="MBB6097473.1"/>
    </source>
</evidence>
<dbReference type="Proteomes" id="UP000569951">
    <property type="component" value="Unassembled WGS sequence"/>
</dbReference>
<gene>
    <name evidence="1" type="ORF">HNR42_000890</name>
</gene>
<name>A0A841HX97_9DEIO</name>
<dbReference type="AlphaFoldDB" id="A0A841HX97"/>
<dbReference type="Gene3D" id="3.40.30.10">
    <property type="entry name" value="Glutaredoxin"/>
    <property type="match status" value="1"/>
</dbReference>
<accession>A0A841HX97</accession>
<dbReference type="InterPro" id="IPR036249">
    <property type="entry name" value="Thioredoxin-like_sf"/>
</dbReference>
<dbReference type="EMBL" id="JACHHG010000003">
    <property type="protein sequence ID" value="MBB6097473.1"/>
    <property type="molecule type" value="Genomic_DNA"/>
</dbReference>
<dbReference type="RefSeq" id="WP_183984957.1">
    <property type="nucleotide sequence ID" value="NZ_JACHHG010000003.1"/>
</dbReference>
<dbReference type="PANTHER" id="PTHR31902">
    <property type="entry name" value="ACTIN PATCHES DISTAL PROTEIN 1"/>
    <property type="match status" value="1"/>
</dbReference>
<keyword evidence="2" id="KW-1185">Reference proteome</keyword>
<dbReference type="InterPro" id="IPR010350">
    <property type="entry name" value="Aim32/Apd1-like_bac"/>
</dbReference>
<dbReference type="CDD" id="cd03062">
    <property type="entry name" value="TRX_Fd_Sucrase"/>
    <property type="match status" value="1"/>
</dbReference>
<dbReference type="SUPFAM" id="SSF52833">
    <property type="entry name" value="Thioredoxin-like"/>
    <property type="match status" value="1"/>
</dbReference>
<protein>
    <recommendedName>
        <fullName evidence="3">Sucrase ferredoxin</fullName>
    </recommendedName>
</protein>